<sequence length="112" mass="12578">MKPKKLYSDVPKSRIEGKVEKMIEEDIISPPGIIIGIFVTNANDQESTEQTVVITVLNGLTAGTLLYVVFFEVLEKRTSKTEETWIDTGGKYSGGILIHDPPFFHCNVHERK</sequence>
<keyword evidence="6" id="KW-1185">Reference proteome</keyword>
<comment type="subcellular location">
    <subcellularLocation>
        <location evidence="1">Membrane</location>
        <topology evidence="1">Multi-pass membrane protein</topology>
    </subcellularLocation>
</comment>
<dbReference type="Proteomes" id="UP000675881">
    <property type="component" value="Chromosome 5"/>
</dbReference>
<dbReference type="AlphaFoldDB" id="A0A7R8H8J0"/>
<dbReference type="InterPro" id="IPR003689">
    <property type="entry name" value="ZIP"/>
</dbReference>
<protein>
    <submittedName>
        <fullName evidence="5">SLC39A1_2_3</fullName>
    </submittedName>
</protein>
<evidence type="ECO:0000313" key="5">
    <source>
        <dbReference type="EMBL" id="CAF2940770.1"/>
    </source>
</evidence>
<accession>A0A7R8H8J0</accession>
<evidence type="ECO:0000313" key="6">
    <source>
        <dbReference type="Proteomes" id="UP000675881"/>
    </source>
</evidence>
<proteinExistence type="predicted"/>
<keyword evidence="2" id="KW-0812">Transmembrane</keyword>
<keyword evidence="4" id="KW-0472">Membrane</keyword>
<dbReference type="EMBL" id="HG994584">
    <property type="protein sequence ID" value="CAF2940770.1"/>
    <property type="molecule type" value="Genomic_DNA"/>
</dbReference>
<dbReference type="GO" id="GO:0046873">
    <property type="term" value="F:metal ion transmembrane transporter activity"/>
    <property type="evidence" value="ECO:0007669"/>
    <property type="project" value="InterPro"/>
</dbReference>
<dbReference type="GO" id="GO:0016020">
    <property type="term" value="C:membrane"/>
    <property type="evidence" value="ECO:0007669"/>
    <property type="project" value="UniProtKB-SubCell"/>
</dbReference>
<evidence type="ECO:0000256" key="4">
    <source>
        <dbReference type="ARBA" id="ARBA00023136"/>
    </source>
</evidence>
<reference evidence="5" key="1">
    <citation type="submission" date="2021-02" db="EMBL/GenBank/DDBJ databases">
        <authorList>
            <person name="Bekaert M."/>
        </authorList>
    </citation>
    <scope>NUCLEOTIDE SEQUENCE</scope>
    <source>
        <strain evidence="5">IoA-00</strain>
    </source>
</reference>
<dbReference type="Pfam" id="PF02535">
    <property type="entry name" value="Zip"/>
    <property type="match status" value="1"/>
</dbReference>
<evidence type="ECO:0000256" key="1">
    <source>
        <dbReference type="ARBA" id="ARBA00004141"/>
    </source>
</evidence>
<gene>
    <name evidence="5" type="ORF">LSAA_9531</name>
</gene>
<evidence type="ECO:0000256" key="2">
    <source>
        <dbReference type="ARBA" id="ARBA00022692"/>
    </source>
</evidence>
<organism evidence="5 6">
    <name type="scientific">Lepeophtheirus salmonis</name>
    <name type="common">Salmon louse</name>
    <name type="synonym">Caligus salmonis</name>
    <dbReference type="NCBI Taxonomy" id="72036"/>
    <lineage>
        <taxon>Eukaryota</taxon>
        <taxon>Metazoa</taxon>
        <taxon>Ecdysozoa</taxon>
        <taxon>Arthropoda</taxon>
        <taxon>Crustacea</taxon>
        <taxon>Multicrustacea</taxon>
        <taxon>Hexanauplia</taxon>
        <taxon>Copepoda</taxon>
        <taxon>Siphonostomatoida</taxon>
        <taxon>Caligidae</taxon>
        <taxon>Lepeophtheirus</taxon>
    </lineage>
</organism>
<name>A0A7R8H8J0_LEPSM</name>
<keyword evidence="3" id="KW-1133">Transmembrane helix</keyword>
<evidence type="ECO:0000256" key="3">
    <source>
        <dbReference type="ARBA" id="ARBA00022989"/>
    </source>
</evidence>